<dbReference type="Pfam" id="PF04142">
    <property type="entry name" value="Nuc_sug_transp"/>
    <property type="match status" value="1"/>
</dbReference>
<keyword evidence="5 8" id="KW-1133">Transmembrane helix</keyword>
<evidence type="ECO:0000256" key="2">
    <source>
        <dbReference type="ARBA" id="ARBA00009976"/>
    </source>
</evidence>
<dbReference type="InterPro" id="IPR007271">
    <property type="entry name" value="Nuc_sug_transpt"/>
</dbReference>
<dbReference type="PIRSF" id="PIRSF005799">
    <property type="entry name" value="UDP-gal_transpt"/>
    <property type="match status" value="1"/>
</dbReference>
<proteinExistence type="inferred from homology"/>
<feature type="transmembrane region" description="Helical" evidence="8">
    <location>
        <begin position="88"/>
        <end position="109"/>
    </location>
</feature>
<reference evidence="10" key="1">
    <citation type="submission" date="2013-03" db="EMBL/GenBank/DDBJ databases">
        <title>The Genome Sequence of Anopheles epiroticus epiroticus2.</title>
        <authorList>
            <consortium name="The Broad Institute Genomics Platform"/>
            <person name="Neafsey D.E."/>
            <person name="Howell P."/>
            <person name="Walker B."/>
            <person name="Young S.K."/>
            <person name="Zeng Q."/>
            <person name="Gargeya S."/>
            <person name="Fitzgerald M."/>
            <person name="Haas B."/>
            <person name="Abouelleil A."/>
            <person name="Allen A.W."/>
            <person name="Alvarado L."/>
            <person name="Arachchi H.M."/>
            <person name="Berlin A.M."/>
            <person name="Chapman S.B."/>
            <person name="Gainer-Dewar J."/>
            <person name="Goldberg J."/>
            <person name="Griggs A."/>
            <person name="Gujja S."/>
            <person name="Hansen M."/>
            <person name="Howarth C."/>
            <person name="Imamovic A."/>
            <person name="Ireland A."/>
            <person name="Larimer J."/>
            <person name="McCowan C."/>
            <person name="Murphy C."/>
            <person name="Pearson M."/>
            <person name="Poon T.W."/>
            <person name="Priest M."/>
            <person name="Roberts A."/>
            <person name="Saif S."/>
            <person name="Shea T."/>
            <person name="Sisk P."/>
            <person name="Sykes S."/>
            <person name="Wortman J."/>
            <person name="Nusbaum C."/>
            <person name="Birren B."/>
        </authorList>
    </citation>
    <scope>NUCLEOTIDE SEQUENCE [LARGE SCALE GENOMIC DNA]</scope>
    <source>
        <strain evidence="10">Epiroticus2</strain>
    </source>
</reference>
<keyword evidence="10" id="KW-1185">Reference proteome</keyword>
<sequence length="423" mass="46594">MTNARINWSELFPSRKSILIFITYMSLFVSQGILVTASQRSDNSYSYNTVLVVLLTEALKLVISAGLYCRENSFKSLIARVIEGSDVLLLYFVPAFLYCLYNNLAFVNLSTFDPTTYYLLLQLRVVITGILFQIIFKKYLSRKQWFSLLLLTVGCMVKQWNFSLFSTTSSQDLGPPQGGNGAGGDVTAQTNGAGALKDAATDGTFRGKNISGFDLSYSALLILVQTVCSCLAGVYNEYLLKKKGSDINIYVQNVFMYLDSIVCNMLILLLQGELVGAFTSANLREIARFEVIIIMLNNAAIGIITSFFLKYMNSILKTFASALELMFTAVLCYLLFSIPVYLNTILAIFVVSYAIYLYSLNPVVNLSNTPGATKAALNVGQRGSDDRKTLLTRVGIGGGTRSRANVSDSEDDSTSSAHQMQEV</sequence>
<reference evidence="9" key="2">
    <citation type="submission" date="2020-05" db="UniProtKB">
        <authorList>
            <consortium name="EnsemblMetazoa"/>
        </authorList>
    </citation>
    <scope>IDENTIFICATION</scope>
    <source>
        <strain evidence="9">Epiroticus2</strain>
    </source>
</reference>
<keyword evidence="6 8" id="KW-0472">Membrane</keyword>
<dbReference type="PANTHER" id="PTHR10231">
    <property type="entry name" value="NUCLEOTIDE-SUGAR TRANSMEMBRANE TRANSPORTER"/>
    <property type="match status" value="1"/>
</dbReference>
<evidence type="ECO:0000256" key="6">
    <source>
        <dbReference type="ARBA" id="ARBA00023136"/>
    </source>
</evidence>
<evidence type="ECO:0008006" key="11">
    <source>
        <dbReference type="Google" id="ProtNLM"/>
    </source>
</evidence>
<feature type="transmembrane region" description="Helical" evidence="8">
    <location>
        <begin position="18"/>
        <end position="37"/>
    </location>
</feature>
<keyword evidence="4 8" id="KW-0812">Transmembrane</keyword>
<evidence type="ECO:0000313" key="10">
    <source>
        <dbReference type="Proteomes" id="UP000075885"/>
    </source>
</evidence>
<evidence type="ECO:0000256" key="5">
    <source>
        <dbReference type="ARBA" id="ARBA00022989"/>
    </source>
</evidence>
<dbReference type="GO" id="GO:0015165">
    <property type="term" value="F:pyrimidine nucleotide-sugar transmembrane transporter activity"/>
    <property type="evidence" value="ECO:0007669"/>
    <property type="project" value="InterPro"/>
</dbReference>
<dbReference type="SUPFAM" id="SSF103481">
    <property type="entry name" value="Multidrug resistance efflux transporter EmrE"/>
    <property type="match status" value="1"/>
</dbReference>
<dbReference type="STRING" id="199890.A0A182P4A3"/>
<feature type="transmembrane region" description="Helical" evidence="8">
    <location>
        <begin position="49"/>
        <end position="68"/>
    </location>
</feature>
<dbReference type="GO" id="GO:0000139">
    <property type="term" value="C:Golgi membrane"/>
    <property type="evidence" value="ECO:0007669"/>
    <property type="project" value="InterPro"/>
</dbReference>
<dbReference type="VEuPathDB" id="VectorBase:AEPI001739"/>
<feature type="transmembrane region" description="Helical" evidence="8">
    <location>
        <begin position="215"/>
        <end position="235"/>
    </location>
</feature>
<dbReference type="EnsemblMetazoa" id="AEPI001739-RA">
    <property type="protein sequence ID" value="AEPI001739-PA"/>
    <property type="gene ID" value="AEPI001739"/>
</dbReference>
<comment type="subcellular location">
    <subcellularLocation>
        <location evidence="1">Membrane</location>
        <topology evidence="1">Multi-pass membrane protein</topology>
    </subcellularLocation>
</comment>
<comment type="similarity">
    <text evidence="2">Belongs to the nucleotide-sugar transporter family. SLC35A subfamily.</text>
</comment>
<evidence type="ECO:0000256" key="1">
    <source>
        <dbReference type="ARBA" id="ARBA00004141"/>
    </source>
</evidence>
<evidence type="ECO:0000313" key="9">
    <source>
        <dbReference type="EnsemblMetazoa" id="AEPI001739-PA"/>
    </source>
</evidence>
<feature type="transmembrane region" description="Helical" evidence="8">
    <location>
        <begin position="330"/>
        <end position="358"/>
    </location>
</feature>
<feature type="region of interest" description="Disordered" evidence="7">
    <location>
        <begin position="397"/>
        <end position="423"/>
    </location>
</feature>
<feature type="transmembrane region" description="Helical" evidence="8">
    <location>
        <begin position="247"/>
        <end position="271"/>
    </location>
</feature>
<name>A0A182P4A3_9DIPT</name>
<dbReference type="InterPro" id="IPR037185">
    <property type="entry name" value="EmrE-like"/>
</dbReference>
<organism evidence="9 10">
    <name type="scientific">Anopheles epiroticus</name>
    <dbReference type="NCBI Taxonomy" id="199890"/>
    <lineage>
        <taxon>Eukaryota</taxon>
        <taxon>Metazoa</taxon>
        <taxon>Ecdysozoa</taxon>
        <taxon>Arthropoda</taxon>
        <taxon>Hexapoda</taxon>
        <taxon>Insecta</taxon>
        <taxon>Pterygota</taxon>
        <taxon>Neoptera</taxon>
        <taxon>Endopterygota</taxon>
        <taxon>Diptera</taxon>
        <taxon>Nematocera</taxon>
        <taxon>Culicoidea</taxon>
        <taxon>Culicidae</taxon>
        <taxon>Anophelinae</taxon>
        <taxon>Anopheles</taxon>
    </lineage>
</organism>
<keyword evidence="3" id="KW-0813">Transport</keyword>
<accession>A0A182P4A3</accession>
<feature type="transmembrane region" description="Helical" evidence="8">
    <location>
        <begin position="148"/>
        <end position="166"/>
    </location>
</feature>
<dbReference type="Proteomes" id="UP000075885">
    <property type="component" value="Unassembled WGS sequence"/>
</dbReference>
<evidence type="ECO:0000256" key="7">
    <source>
        <dbReference type="SAM" id="MobiDB-lite"/>
    </source>
</evidence>
<evidence type="ECO:0000256" key="8">
    <source>
        <dbReference type="SAM" id="Phobius"/>
    </source>
</evidence>
<feature type="compositionally biased region" description="Polar residues" evidence="7">
    <location>
        <begin position="414"/>
        <end position="423"/>
    </location>
</feature>
<dbReference type="AlphaFoldDB" id="A0A182P4A3"/>
<protein>
    <recommendedName>
        <fullName evidence="11">CMP-sialic acid transporter</fullName>
    </recommendedName>
</protein>
<evidence type="ECO:0000256" key="3">
    <source>
        <dbReference type="ARBA" id="ARBA00022597"/>
    </source>
</evidence>
<evidence type="ECO:0000256" key="4">
    <source>
        <dbReference type="ARBA" id="ARBA00022692"/>
    </source>
</evidence>
<feature type="transmembrane region" description="Helical" evidence="8">
    <location>
        <begin position="291"/>
        <end position="309"/>
    </location>
</feature>
<keyword evidence="3" id="KW-0762">Sugar transport</keyword>
<feature type="transmembrane region" description="Helical" evidence="8">
    <location>
        <begin position="115"/>
        <end position="136"/>
    </location>
</feature>